<dbReference type="AlphaFoldDB" id="A0AA87MS50"/>
<protein>
    <submittedName>
        <fullName evidence="1">Uncharacterized protein</fullName>
    </submittedName>
</protein>
<dbReference type="EMBL" id="AKWM02000029">
    <property type="protein sequence ID" value="EKS00855.1"/>
    <property type="molecule type" value="Genomic_DNA"/>
</dbReference>
<sequence length="68" mass="7914">MNDLSGEGIKQFIATLLGISRFICKPSVESLSFTNQDEIRENAQAKLKEMLELYLESRCFWKLKNCRK</sequence>
<name>A0AA87MS50_9LEPT</name>
<gene>
    <name evidence="1" type="ORF">LEP1GSC125_2166</name>
</gene>
<reference evidence="1 2" key="1">
    <citation type="journal article" date="2014" name="Int. J. Syst. Evol. Microbiol.">
        <title>Leptospira mayottensis sp. nov., a pathogenic species of the genus Leptospira isolated from humans.</title>
        <authorList>
            <person name="Bourhy P."/>
            <person name="Collet L."/>
            <person name="Brisse S."/>
            <person name="Picardeau M."/>
        </authorList>
    </citation>
    <scope>NUCLEOTIDE SEQUENCE [LARGE SCALE GENOMIC DNA]</scope>
    <source>
        <strain evidence="1 2">200901122</strain>
    </source>
</reference>
<dbReference type="Proteomes" id="UP000001343">
    <property type="component" value="Unassembled WGS sequence"/>
</dbReference>
<evidence type="ECO:0000313" key="2">
    <source>
        <dbReference type="Proteomes" id="UP000001343"/>
    </source>
</evidence>
<comment type="caution">
    <text evidence="1">The sequence shown here is derived from an EMBL/GenBank/DDBJ whole genome shotgun (WGS) entry which is preliminary data.</text>
</comment>
<evidence type="ECO:0000313" key="1">
    <source>
        <dbReference type="EMBL" id="EKS00855.1"/>
    </source>
</evidence>
<proteinExistence type="predicted"/>
<organism evidence="1 2">
    <name type="scientific">Leptospira mayottensis 200901122</name>
    <dbReference type="NCBI Taxonomy" id="1193010"/>
    <lineage>
        <taxon>Bacteria</taxon>
        <taxon>Pseudomonadati</taxon>
        <taxon>Spirochaetota</taxon>
        <taxon>Spirochaetia</taxon>
        <taxon>Leptospirales</taxon>
        <taxon>Leptospiraceae</taxon>
        <taxon>Leptospira</taxon>
    </lineage>
</organism>
<accession>A0AA87MS50</accession>